<reference evidence="15 16" key="1">
    <citation type="journal article" date="2018" name="Nat. Ecol. Evol.">
        <title>Genomic signatures of mitonuclear coevolution across populations of Tigriopus californicus.</title>
        <authorList>
            <person name="Barreto F.S."/>
            <person name="Watson E.T."/>
            <person name="Lima T.G."/>
            <person name="Willett C.S."/>
            <person name="Edmands S."/>
            <person name="Li W."/>
            <person name="Burton R.S."/>
        </authorList>
    </citation>
    <scope>NUCLEOTIDE SEQUENCE [LARGE SCALE GENOMIC DNA]</scope>
    <source>
        <strain evidence="15 16">San Diego</strain>
    </source>
</reference>
<dbReference type="InterPro" id="IPR052192">
    <property type="entry name" value="Insect_Ionotropic_Sensory_Rcpt"/>
</dbReference>
<organism evidence="15 16">
    <name type="scientific">Tigriopus californicus</name>
    <name type="common">Marine copepod</name>
    <dbReference type="NCBI Taxonomy" id="6832"/>
    <lineage>
        <taxon>Eukaryota</taxon>
        <taxon>Metazoa</taxon>
        <taxon>Ecdysozoa</taxon>
        <taxon>Arthropoda</taxon>
        <taxon>Crustacea</taxon>
        <taxon>Multicrustacea</taxon>
        <taxon>Hexanauplia</taxon>
        <taxon>Copepoda</taxon>
        <taxon>Harpacticoida</taxon>
        <taxon>Harpacticidae</taxon>
        <taxon>Tigriopus</taxon>
    </lineage>
</organism>
<keyword evidence="9" id="KW-0675">Receptor</keyword>
<evidence type="ECO:0000313" key="15">
    <source>
        <dbReference type="EMBL" id="TRY78701.1"/>
    </source>
</evidence>
<dbReference type="SMART" id="SM00918">
    <property type="entry name" value="Lig_chan-Glu_bd"/>
    <property type="match status" value="1"/>
</dbReference>
<keyword evidence="10" id="KW-0325">Glycoprotein</keyword>
<evidence type="ECO:0000256" key="2">
    <source>
        <dbReference type="ARBA" id="ARBA00008685"/>
    </source>
</evidence>
<keyword evidence="3" id="KW-0813">Transport</keyword>
<keyword evidence="16" id="KW-1185">Reference proteome</keyword>
<evidence type="ECO:0000256" key="12">
    <source>
        <dbReference type="ARBA" id="ARBA00023303"/>
    </source>
</evidence>
<evidence type="ECO:0000256" key="1">
    <source>
        <dbReference type="ARBA" id="ARBA00004651"/>
    </source>
</evidence>
<feature type="transmembrane region" description="Helical" evidence="13">
    <location>
        <begin position="385"/>
        <end position="410"/>
    </location>
</feature>
<dbReference type="Proteomes" id="UP000318571">
    <property type="component" value="Chromosome 11"/>
</dbReference>
<dbReference type="GO" id="GO:0050906">
    <property type="term" value="P:detection of stimulus involved in sensory perception"/>
    <property type="evidence" value="ECO:0007669"/>
    <property type="project" value="UniProtKB-ARBA"/>
</dbReference>
<dbReference type="InterPro" id="IPR019594">
    <property type="entry name" value="Glu/Gly-bd"/>
</dbReference>
<keyword evidence="5 13" id="KW-0812">Transmembrane</keyword>
<comment type="caution">
    <text evidence="15">The sequence shown here is derived from an EMBL/GenBank/DDBJ whole genome shotgun (WGS) entry which is preliminary data.</text>
</comment>
<evidence type="ECO:0000256" key="8">
    <source>
        <dbReference type="ARBA" id="ARBA00023136"/>
    </source>
</evidence>
<comment type="subcellular location">
    <subcellularLocation>
        <location evidence="1">Cell membrane</location>
        <topology evidence="1">Multi-pass membrane protein</topology>
    </subcellularLocation>
</comment>
<keyword evidence="8 13" id="KW-0472">Membrane</keyword>
<proteinExistence type="inferred from homology"/>
<dbReference type="Gene3D" id="3.40.190.10">
    <property type="entry name" value="Periplasmic binding protein-like II"/>
    <property type="match status" value="2"/>
</dbReference>
<feature type="domain" description="Ionotropic glutamate receptor L-glutamate and glycine-binding" evidence="14">
    <location>
        <begin position="215"/>
        <end position="272"/>
    </location>
</feature>
<keyword evidence="11" id="KW-1071">Ligand-gated ion channel</keyword>
<dbReference type="OMA" id="SCEECAH"/>
<feature type="transmembrane region" description="Helical" evidence="13">
    <location>
        <begin position="327"/>
        <end position="348"/>
    </location>
</feature>
<keyword evidence="4" id="KW-1003">Cell membrane</keyword>
<dbReference type="STRING" id="6832.A0A553PLZ0"/>
<dbReference type="PANTHER" id="PTHR42643:SF24">
    <property type="entry name" value="IONOTROPIC RECEPTOR 60A"/>
    <property type="match status" value="1"/>
</dbReference>
<keyword evidence="7" id="KW-0406">Ion transport</keyword>
<evidence type="ECO:0000313" key="16">
    <source>
        <dbReference type="Proteomes" id="UP000318571"/>
    </source>
</evidence>
<evidence type="ECO:0000256" key="11">
    <source>
        <dbReference type="ARBA" id="ARBA00023286"/>
    </source>
</evidence>
<evidence type="ECO:0000259" key="14">
    <source>
        <dbReference type="SMART" id="SM00918"/>
    </source>
</evidence>
<dbReference type="PANTHER" id="PTHR42643">
    <property type="entry name" value="IONOTROPIC RECEPTOR 20A-RELATED"/>
    <property type="match status" value="1"/>
</dbReference>
<name>A0A553PLZ0_TIGCA</name>
<dbReference type="Pfam" id="PF00060">
    <property type="entry name" value="Lig_chan"/>
    <property type="match status" value="1"/>
</dbReference>
<dbReference type="SUPFAM" id="SSF53850">
    <property type="entry name" value="Periplasmic binding protein-like II"/>
    <property type="match status" value="1"/>
</dbReference>
<evidence type="ECO:0000256" key="13">
    <source>
        <dbReference type="SAM" id="Phobius"/>
    </source>
</evidence>
<dbReference type="GO" id="GO:0015276">
    <property type="term" value="F:ligand-gated monoatomic ion channel activity"/>
    <property type="evidence" value="ECO:0007669"/>
    <property type="project" value="InterPro"/>
</dbReference>
<comment type="similarity">
    <text evidence="2">Belongs to the glutamate-gated ion channel (TC 1.A.10.1) family.</text>
</comment>
<keyword evidence="12" id="KW-0407">Ion channel</keyword>
<dbReference type="Pfam" id="PF10613">
    <property type="entry name" value="Lig_chan-Glu_bd"/>
    <property type="match status" value="1"/>
</dbReference>
<protein>
    <recommendedName>
        <fullName evidence="14">Ionotropic glutamate receptor L-glutamate and glycine-binding domain-containing protein</fullName>
    </recommendedName>
</protein>
<evidence type="ECO:0000256" key="7">
    <source>
        <dbReference type="ARBA" id="ARBA00023065"/>
    </source>
</evidence>
<gene>
    <name evidence="15" type="ORF">TCAL_15288</name>
</gene>
<keyword evidence="6 13" id="KW-1133">Transmembrane helix</keyword>
<evidence type="ECO:0000256" key="6">
    <source>
        <dbReference type="ARBA" id="ARBA00022989"/>
    </source>
</evidence>
<evidence type="ECO:0000256" key="4">
    <source>
        <dbReference type="ARBA" id="ARBA00022475"/>
    </source>
</evidence>
<dbReference type="InterPro" id="IPR001320">
    <property type="entry name" value="Iontro_rcpt_C"/>
</dbReference>
<evidence type="ECO:0000256" key="10">
    <source>
        <dbReference type="ARBA" id="ARBA00023180"/>
    </source>
</evidence>
<evidence type="ECO:0000256" key="5">
    <source>
        <dbReference type="ARBA" id="ARBA00022692"/>
    </source>
</evidence>
<dbReference type="EMBL" id="VCGU01000003">
    <property type="protein sequence ID" value="TRY78701.1"/>
    <property type="molecule type" value="Genomic_DNA"/>
</dbReference>
<dbReference type="GO" id="GO:0005886">
    <property type="term" value="C:plasma membrane"/>
    <property type="evidence" value="ECO:0007669"/>
    <property type="project" value="UniProtKB-SubCell"/>
</dbReference>
<evidence type="ECO:0000256" key="9">
    <source>
        <dbReference type="ARBA" id="ARBA00023170"/>
    </source>
</evidence>
<evidence type="ECO:0000256" key="3">
    <source>
        <dbReference type="ARBA" id="ARBA00022448"/>
    </source>
</evidence>
<accession>A0A553PLZ0</accession>
<dbReference type="OrthoDB" id="6363928at2759"/>
<sequence>MAGSLDILQCGFEFLAQNRDILFENVLIVFNPNSCEECAHFLKQSPFRSTEMTFQTLDPSNFDELDPRLNSNGSNHLLPDPNLVALTLIIILHLDDLASRFMAKFEPTALHGSTWLVPNEVPNPVVDQLKLDSRIFQMVPSNDNNNDEDDDEDLQESGYEIQEIYRIGSETISLAFANYSVRNATLRRHNNEFLWSRRHDLGGLMFNVGYKENPGFNYRDENGELSGIMVDVLKIMAKKSNFSTNMLNTFDGTFGSLNANGIWSGNMGMLVNKTIDFAIADLSVTSQRSEAVSFTTGILIAANKLFMKVPRQGYAWTTFVDVFDNTFWTAMGVAFVITTLSLYVLFLFVNRETTIGFNTSLAISFLAFLALSVPTSPRQVPGRILFLSVLVMGSLCFWSYNAGLVSLLTVEVITLPIQTLEDLVEKQDYQLILEGSTSYEDYFRLATLSSNPTAAQLWEKSLKDHPNALMTSTANIEDRLLNNDKEVYFGEDLSTILGMPNYPCQIVASQKSYFRVNIAWAFQKDSQYLEVFNYHLNKLKQTGHLIVF</sequence>
<dbReference type="AlphaFoldDB" id="A0A553PLZ0"/>
<feature type="transmembrane region" description="Helical" evidence="13">
    <location>
        <begin position="355"/>
        <end position="373"/>
    </location>
</feature>